<dbReference type="CDD" id="cd14686">
    <property type="entry name" value="bZIP"/>
    <property type="match status" value="1"/>
</dbReference>
<protein>
    <recommendedName>
        <fullName evidence="3">BZIP domain-containing protein</fullName>
    </recommendedName>
</protein>
<evidence type="ECO:0000256" key="1">
    <source>
        <dbReference type="SAM" id="Coils"/>
    </source>
</evidence>
<reference evidence="2" key="1">
    <citation type="submission" date="2021-01" db="EMBL/GenBank/DDBJ databases">
        <authorList>
            <person name="Corre E."/>
            <person name="Pelletier E."/>
            <person name="Niang G."/>
            <person name="Scheremetjew M."/>
            <person name="Finn R."/>
            <person name="Kale V."/>
            <person name="Holt S."/>
            <person name="Cochrane G."/>
            <person name="Meng A."/>
            <person name="Brown T."/>
            <person name="Cohen L."/>
        </authorList>
    </citation>
    <scope>NUCLEOTIDE SEQUENCE</scope>
    <source>
        <strain evidence="2">UTEX LB 2760</strain>
    </source>
</reference>
<organism evidence="2">
    <name type="scientific">Rhodosorus marinus</name>
    <dbReference type="NCBI Taxonomy" id="101924"/>
    <lineage>
        <taxon>Eukaryota</taxon>
        <taxon>Rhodophyta</taxon>
        <taxon>Stylonematophyceae</taxon>
        <taxon>Stylonematales</taxon>
        <taxon>Stylonemataceae</taxon>
        <taxon>Rhodosorus</taxon>
    </lineage>
</organism>
<feature type="coiled-coil region" evidence="1">
    <location>
        <begin position="154"/>
        <end position="188"/>
    </location>
</feature>
<dbReference type="EMBL" id="HBEK01010739">
    <property type="protein sequence ID" value="CAD8395945.1"/>
    <property type="molecule type" value="Transcribed_RNA"/>
</dbReference>
<gene>
    <name evidence="2" type="ORF">RMAR0315_LOCUS5932</name>
</gene>
<dbReference type="AlphaFoldDB" id="A0A7S0G4Z0"/>
<proteinExistence type="predicted"/>
<accession>A0A7S0G4Z0</accession>
<sequence>MDSVLDWGLELLPENGTDLSYVASDVTSVPGSEGTPRGWEYGADDIAPESNEYGDRKVDVILKSLFLWEDVSKTEKGEKQAEKVMEETALEKAGIVAEGERKKTFQKRKRAREAELSKFLEQNGDQEVDSAYARRLICNRDSAAGKRRKDAVYREQLRLALRDLEAELEQLQKQRKEMRNEYEGVMGNAEIYSGPSVA</sequence>
<name>A0A7S0G4Z0_9RHOD</name>
<keyword evidence="1" id="KW-0175">Coiled coil</keyword>
<evidence type="ECO:0008006" key="3">
    <source>
        <dbReference type="Google" id="ProtNLM"/>
    </source>
</evidence>
<evidence type="ECO:0000313" key="2">
    <source>
        <dbReference type="EMBL" id="CAD8395945.1"/>
    </source>
</evidence>